<keyword evidence="1" id="KW-0560">Oxidoreductase</keyword>
<dbReference type="SUPFAM" id="SSF51905">
    <property type="entry name" value="FAD/NAD(P)-binding domain"/>
    <property type="match status" value="1"/>
</dbReference>
<gene>
    <name evidence="2" type="ORF">SAMN05421630_10113</name>
</gene>
<evidence type="ECO:0000313" key="3">
    <source>
        <dbReference type="Proteomes" id="UP000199494"/>
    </source>
</evidence>
<dbReference type="Pfam" id="PF01266">
    <property type="entry name" value="DAO"/>
    <property type="match status" value="1"/>
</dbReference>
<dbReference type="AlphaFoldDB" id="A0A222VM30"/>
<reference evidence="2 3" key="1">
    <citation type="submission" date="2016-10" db="EMBL/GenBank/DDBJ databases">
        <authorList>
            <person name="de Groot N.N."/>
        </authorList>
    </citation>
    <scope>NUCLEOTIDE SEQUENCE [LARGE SCALE GENOMIC DNA]</scope>
    <source>
        <strain evidence="2 3">CGMCC 4.5506</strain>
    </source>
</reference>
<proteinExistence type="predicted"/>
<dbReference type="RefSeq" id="WP_091794656.1">
    <property type="nucleotide sequence ID" value="NZ_CP016353.1"/>
</dbReference>
<dbReference type="Proteomes" id="UP000199494">
    <property type="component" value="Unassembled WGS sequence"/>
</dbReference>
<evidence type="ECO:0000313" key="2">
    <source>
        <dbReference type="EMBL" id="SDC00277.1"/>
    </source>
</evidence>
<name>A0A222VM30_9PSEU</name>
<dbReference type="GO" id="GO:0016491">
    <property type="term" value="F:oxidoreductase activity"/>
    <property type="evidence" value="ECO:0007669"/>
    <property type="project" value="UniProtKB-KW"/>
</dbReference>
<dbReference type="STRING" id="530584.SAMN05421630_10113"/>
<dbReference type="InterPro" id="IPR036188">
    <property type="entry name" value="FAD/NAD-bd_sf"/>
</dbReference>
<dbReference type="InterPro" id="IPR006076">
    <property type="entry name" value="FAD-dep_OxRdtase"/>
</dbReference>
<dbReference type="PANTHER" id="PTHR13847">
    <property type="entry name" value="SARCOSINE DEHYDROGENASE-RELATED"/>
    <property type="match status" value="1"/>
</dbReference>
<dbReference type="Gene3D" id="3.50.50.60">
    <property type="entry name" value="FAD/NAD(P)-binding domain"/>
    <property type="match status" value="2"/>
</dbReference>
<accession>A0A222VM30</accession>
<dbReference type="SUPFAM" id="SSF54373">
    <property type="entry name" value="FAD-linked reductases, C-terminal domain"/>
    <property type="match status" value="1"/>
</dbReference>
<dbReference type="KEGG" id="pmad:BAY61_08275"/>
<dbReference type="EMBL" id="FMZE01000001">
    <property type="protein sequence ID" value="SDC00277.1"/>
    <property type="molecule type" value="Genomic_DNA"/>
</dbReference>
<evidence type="ECO:0000256" key="1">
    <source>
        <dbReference type="ARBA" id="ARBA00023002"/>
    </source>
</evidence>
<organism evidence="2 3">
    <name type="scientific">Prauserella marina</name>
    <dbReference type="NCBI Taxonomy" id="530584"/>
    <lineage>
        <taxon>Bacteria</taxon>
        <taxon>Bacillati</taxon>
        <taxon>Actinomycetota</taxon>
        <taxon>Actinomycetes</taxon>
        <taxon>Pseudonocardiales</taxon>
        <taxon>Pseudonocardiaceae</taxon>
        <taxon>Prauserella</taxon>
    </lineage>
</organism>
<dbReference type="Gene3D" id="3.30.9.10">
    <property type="entry name" value="D-Amino Acid Oxidase, subunit A, domain 2"/>
    <property type="match status" value="1"/>
</dbReference>
<dbReference type="PANTHER" id="PTHR13847:SF289">
    <property type="entry name" value="GLYCINE OXIDASE"/>
    <property type="match status" value="1"/>
</dbReference>
<sequence length="411" mass="43889">MISRREPGHVVVVGAGFVGLCTAWFLRRYGVEVTVLERGRTGEGASWGNAGWLSPALAVPLPEPATLRAGLSGFLSPSAPLYVPADPRLAPFLLSLARNSTSRRWNSGMAALAPLNNKALAAHDELPSAVTETLAPCLIATRNHQQRQVIVTELERVRAAGQHVEFELLTGVRARELEPTLSSRIGSALRLHGQRCVDPVSYVRALAAAVSEKGVHIEEGAEVTSVEATERGARVHTAAGAVHEPDAVVLANGALLDRLAHGFGVRRHVRAGRGYSFSVIPRVMPSGPVYFPAEKVVCTPLGDRLRVSGMMEFRPADAPLDPRRITSVLSAARLFVRDVDWDTRSDEWVGARPCTTDGLPLIGPTLSSHVYVAGGHGMWGMTHGPVSGKLLADTIVTGAAPVELAPLHPLR</sequence>
<keyword evidence="3" id="KW-1185">Reference proteome</keyword>
<dbReference type="OrthoDB" id="9806257at2"/>
<dbReference type="GO" id="GO:0005737">
    <property type="term" value="C:cytoplasm"/>
    <property type="evidence" value="ECO:0007669"/>
    <property type="project" value="TreeGrafter"/>
</dbReference>
<protein>
    <submittedName>
        <fullName evidence="2">D-amino-acid dehydrogenase</fullName>
    </submittedName>
</protein>